<accession>X1L273</accession>
<name>X1L273_9ZZZZ</name>
<evidence type="ECO:0000313" key="1">
    <source>
        <dbReference type="EMBL" id="GAH96529.1"/>
    </source>
</evidence>
<gene>
    <name evidence="1" type="ORF">S06H3_04236</name>
</gene>
<reference evidence="1" key="1">
    <citation type="journal article" date="2014" name="Front. Microbiol.">
        <title>High frequency of phylogenetically diverse reductive dehalogenase-homologous genes in deep subseafloor sedimentary metagenomes.</title>
        <authorList>
            <person name="Kawai M."/>
            <person name="Futagami T."/>
            <person name="Toyoda A."/>
            <person name="Takaki Y."/>
            <person name="Nishi S."/>
            <person name="Hori S."/>
            <person name="Arai W."/>
            <person name="Tsubouchi T."/>
            <person name="Morono Y."/>
            <person name="Uchiyama I."/>
            <person name="Ito T."/>
            <person name="Fujiyama A."/>
            <person name="Inagaki F."/>
            <person name="Takami H."/>
        </authorList>
    </citation>
    <scope>NUCLEOTIDE SEQUENCE</scope>
    <source>
        <strain evidence="1">Expedition CK06-06</strain>
    </source>
</reference>
<comment type="caution">
    <text evidence="1">The sequence shown here is derived from an EMBL/GenBank/DDBJ whole genome shotgun (WGS) entry which is preliminary data.</text>
</comment>
<proteinExistence type="predicted"/>
<protein>
    <submittedName>
        <fullName evidence="1">Uncharacterized protein</fullName>
    </submittedName>
</protein>
<organism evidence="1">
    <name type="scientific">marine sediment metagenome</name>
    <dbReference type="NCBI Taxonomy" id="412755"/>
    <lineage>
        <taxon>unclassified sequences</taxon>
        <taxon>metagenomes</taxon>
        <taxon>ecological metagenomes</taxon>
    </lineage>
</organism>
<sequence>MKFVIKNALKENIVTLMRRIGYYFIGENKTGRELIFVRPLGTGRSGYPRFHIYLKINQKTEEILFNLHLDQKKPIYRGVTAHSGEYDGKVVEEETERIKQILSK</sequence>
<dbReference type="AlphaFoldDB" id="X1L273"/>
<dbReference type="EMBL" id="BARV01001465">
    <property type="protein sequence ID" value="GAH96529.1"/>
    <property type="molecule type" value="Genomic_DNA"/>
</dbReference>